<dbReference type="OrthoDB" id="2745134at2759"/>
<evidence type="ECO:0000313" key="3">
    <source>
        <dbReference type="Proteomes" id="UP000736335"/>
    </source>
</evidence>
<evidence type="ECO:0000256" key="1">
    <source>
        <dbReference type="SAM" id="Phobius"/>
    </source>
</evidence>
<keyword evidence="1" id="KW-0812">Transmembrane</keyword>
<reference evidence="2" key="2">
    <citation type="submission" date="2020-11" db="EMBL/GenBank/DDBJ databases">
        <authorList>
            <consortium name="DOE Joint Genome Institute"/>
            <person name="Kuo A."/>
            <person name="Miyauchi S."/>
            <person name="Kiss E."/>
            <person name="Drula E."/>
            <person name="Kohler A."/>
            <person name="Sanchez-Garcia M."/>
            <person name="Andreopoulos B."/>
            <person name="Barry K.W."/>
            <person name="Bonito G."/>
            <person name="Buee M."/>
            <person name="Carver A."/>
            <person name="Chen C."/>
            <person name="Cichocki N."/>
            <person name="Clum A."/>
            <person name="Culley D."/>
            <person name="Crous P.W."/>
            <person name="Fauchery L."/>
            <person name="Girlanda M."/>
            <person name="Hayes R."/>
            <person name="Keri Z."/>
            <person name="Labutti K."/>
            <person name="Lipzen A."/>
            <person name="Lombard V."/>
            <person name="Magnuson J."/>
            <person name="Maillard F."/>
            <person name="Morin E."/>
            <person name="Murat C."/>
            <person name="Nolan M."/>
            <person name="Ohm R."/>
            <person name="Pangilinan J."/>
            <person name="Pereira M."/>
            <person name="Perotto S."/>
            <person name="Peter M."/>
            <person name="Riley R."/>
            <person name="Sitrit Y."/>
            <person name="Stielow B."/>
            <person name="Szollosi G."/>
            <person name="Zifcakova L."/>
            <person name="Stursova M."/>
            <person name="Spatafora J.W."/>
            <person name="Tedersoo L."/>
            <person name="Vaario L.-M."/>
            <person name="Yamada A."/>
            <person name="Yan M."/>
            <person name="Wang P."/>
            <person name="Xu J."/>
            <person name="Bruns T."/>
            <person name="Baldrian P."/>
            <person name="Vilgalys R."/>
            <person name="Henrissat B."/>
            <person name="Grigoriev I.V."/>
            <person name="Hibbett D."/>
            <person name="Nagy L.G."/>
            <person name="Martin F.M."/>
        </authorList>
    </citation>
    <scope>NUCLEOTIDE SEQUENCE</scope>
    <source>
        <strain evidence="2">UH-Tt-Lm1</strain>
    </source>
</reference>
<dbReference type="EMBL" id="WIUZ02000010">
    <property type="protein sequence ID" value="KAF9783340.1"/>
    <property type="molecule type" value="Genomic_DNA"/>
</dbReference>
<organism evidence="2 3">
    <name type="scientific">Thelephora terrestris</name>
    <dbReference type="NCBI Taxonomy" id="56493"/>
    <lineage>
        <taxon>Eukaryota</taxon>
        <taxon>Fungi</taxon>
        <taxon>Dikarya</taxon>
        <taxon>Basidiomycota</taxon>
        <taxon>Agaricomycotina</taxon>
        <taxon>Agaricomycetes</taxon>
        <taxon>Thelephorales</taxon>
        <taxon>Thelephoraceae</taxon>
        <taxon>Thelephora</taxon>
    </lineage>
</organism>
<feature type="transmembrane region" description="Helical" evidence="1">
    <location>
        <begin position="120"/>
        <end position="145"/>
    </location>
</feature>
<feature type="transmembrane region" description="Helical" evidence="1">
    <location>
        <begin position="239"/>
        <end position="257"/>
    </location>
</feature>
<dbReference type="AlphaFoldDB" id="A0A9P6HBT8"/>
<feature type="transmembrane region" description="Helical" evidence="1">
    <location>
        <begin position="92"/>
        <end position="113"/>
    </location>
</feature>
<evidence type="ECO:0000313" key="2">
    <source>
        <dbReference type="EMBL" id="KAF9783340.1"/>
    </source>
</evidence>
<keyword evidence="1" id="KW-0472">Membrane</keyword>
<dbReference type="Proteomes" id="UP000736335">
    <property type="component" value="Unassembled WGS sequence"/>
</dbReference>
<keyword evidence="1" id="KW-1133">Transmembrane helix</keyword>
<gene>
    <name evidence="2" type="ORF">BJ322DRAFT_147481</name>
</gene>
<reference evidence="2" key="1">
    <citation type="journal article" date="2020" name="Nat. Commun.">
        <title>Large-scale genome sequencing of mycorrhizal fungi provides insights into the early evolution of symbiotic traits.</title>
        <authorList>
            <person name="Miyauchi S."/>
            <person name="Kiss E."/>
            <person name="Kuo A."/>
            <person name="Drula E."/>
            <person name="Kohler A."/>
            <person name="Sanchez-Garcia M."/>
            <person name="Morin E."/>
            <person name="Andreopoulos B."/>
            <person name="Barry K.W."/>
            <person name="Bonito G."/>
            <person name="Buee M."/>
            <person name="Carver A."/>
            <person name="Chen C."/>
            <person name="Cichocki N."/>
            <person name="Clum A."/>
            <person name="Culley D."/>
            <person name="Crous P.W."/>
            <person name="Fauchery L."/>
            <person name="Girlanda M."/>
            <person name="Hayes R.D."/>
            <person name="Keri Z."/>
            <person name="LaButti K."/>
            <person name="Lipzen A."/>
            <person name="Lombard V."/>
            <person name="Magnuson J."/>
            <person name="Maillard F."/>
            <person name="Murat C."/>
            <person name="Nolan M."/>
            <person name="Ohm R.A."/>
            <person name="Pangilinan J."/>
            <person name="Pereira M.F."/>
            <person name="Perotto S."/>
            <person name="Peter M."/>
            <person name="Pfister S."/>
            <person name="Riley R."/>
            <person name="Sitrit Y."/>
            <person name="Stielow J.B."/>
            <person name="Szollosi G."/>
            <person name="Zifcakova L."/>
            <person name="Stursova M."/>
            <person name="Spatafora J.W."/>
            <person name="Tedersoo L."/>
            <person name="Vaario L.M."/>
            <person name="Yamada A."/>
            <person name="Yan M."/>
            <person name="Wang P."/>
            <person name="Xu J."/>
            <person name="Bruns T."/>
            <person name="Baldrian P."/>
            <person name="Vilgalys R."/>
            <person name="Dunand C."/>
            <person name="Henrissat B."/>
            <person name="Grigoriev I.V."/>
            <person name="Hibbett D."/>
            <person name="Nagy L.G."/>
            <person name="Martin F.M."/>
        </authorList>
    </citation>
    <scope>NUCLEOTIDE SEQUENCE</scope>
    <source>
        <strain evidence="2">UH-Tt-Lm1</strain>
    </source>
</reference>
<feature type="transmembrane region" description="Helical" evidence="1">
    <location>
        <begin position="61"/>
        <end position="80"/>
    </location>
</feature>
<name>A0A9P6HBT8_9AGAM</name>
<proteinExistence type="predicted"/>
<accession>A0A9P6HBT8</accession>
<sequence length="297" mass="32632">MDPKQVEVLANVGRQLLTAKVAYAWTGRKSWVFALFIANRYLPALHIIYKGLILFDFTKSLCVSSLLRVTSTVSILILLVNPHSCERTKWEVNLFTASVAVLAQTTIAIRLYAVTGRSKVHACVLCALILGQLAIGLALAIVSGIRPLNPLPPINLDAFKICSFNQWRPGEFGFVIVAVSFGTPSYPPPTSDTMSTAPYHLVDLFAFTMIYVAARGPRLRGYPGIPNLLKGILQDATKYFFLMAACQIVLLFFLILAPVRCISGGLQWGAHLYISVGGSSRLRVCVFYSHRSSSYQG</sequence>
<keyword evidence="3" id="KW-1185">Reference proteome</keyword>
<feature type="transmembrane region" description="Helical" evidence="1">
    <location>
        <begin position="197"/>
        <end position="214"/>
    </location>
</feature>
<comment type="caution">
    <text evidence="2">The sequence shown here is derived from an EMBL/GenBank/DDBJ whole genome shotgun (WGS) entry which is preliminary data.</text>
</comment>
<protein>
    <submittedName>
        <fullName evidence="2">Uncharacterized protein</fullName>
    </submittedName>
</protein>
<feature type="transmembrane region" description="Helical" evidence="1">
    <location>
        <begin position="31"/>
        <end position="49"/>
    </location>
</feature>